<evidence type="ECO:0000256" key="2">
    <source>
        <dbReference type="ARBA" id="ARBA00022692"/>
    </source>
</evidence>
<keyword evidence="2 6" id="KW-0812">Transmembrane</keyword>
<evidence type="ECO:0000256" key="3">
    <source>
        <dbReference type="ARBA" id="ARBA00022989"/>
    </source>
</evidence>
<feature type="transmembrane region" description="Helical" evidence="6">
    <location>
        <begin position="256"/>
        <end position="276"/>
    </location>
</feature>
<protein>
    <submittedName>
        <fullName evidence="8">Major facilitator superfamily multidrug transporter Nag4p</fullName>
    </submittedName>
</protein>
<dbReference type="Gene3D" id="1.20.1250.20">
    <property type="entry name" value="MFS general substrate transporter like domains"/>
    <property type="match status" value="1"/>
</dbReference>
<keyword evidence="3 6" id="KW-1133">Transmembrane helix</keyword>
<proteinExistence type="predicted"/>
<dbReference type="InterPro" id="IPR036259">
    <property type="entry name" value="MFS_trans_sf"/>
</dbReference>
<feature type="transmembrane region" description="Helical" evidence="6">
    <location>
        <begin position="199"/>
        <end position="225"/>
    </location>
</feature>
<evidence type="ECO:0000256" key="5">
    <source>
        <dbReference type="SAM" id="MobiDB-lite"/>
    </source>
</evidence>
<dbReference type="Proteomes" id="UP001497600">
    <property type="component" value="Chromosome C"/>
</dbReference>
<organism evidence="8 9">
    <name type="scientific">[Candida] anglica</name>
    <dbReference type="NCBI Taxonomy" id="148631"/>
    <lineage>
        <taxon>Eukaryota</taxon>
        <taxon>Fungi</taxon>
        <taxon>Dikarya</taxon>
        <taxon>Ascomycota</taxon>
        <taxon>Saccharomycotina</taxon>
        <taxon>Pichiomycetes</taxon>
        <taxon>Debaryomycetaceae</taxon>
        <taxon>Kurtzmaniella</taxon>
    </lineage>
</organism>
<feature type="transmembrane region" description="Helical" evidence="6">
    <location>
        <begin position="362"/>
        <end position="388"/>
    </location>
</feature>
<evidence type="ECO:0000256" key="4">
    <source>
        <dbReference type="ARBA" id="ARBA00023136"/>
    </source>
</evidence>
<evidence type="ECO:0000313" key="8">
    <source>
        <dbReference type="EMBL" id="CAK7901066.1"/>
    </source>
</evidence>
<feature type="transmembrane region" description="Helical" evidence="6">
    <location>
        <begin position="470"/>
        <end position="493"/>
    </location>
</feature>
<feature type="transmembrane region" description="Helical" evidence="6">
    <location>
        <begin position="443"/>
        <end position="464"/>
    </location>
</feature>
<keyword evidence="4 6" id="KW-0472">Membrane</keyword>
<evidence type="ECO:0000256" key="1">
    <source>
        <dbReference type="ARBA" id="ARBA00004141"/>
    </source>
</evidence>
<feature type="transmembrane region" description="Helical" evidence="6">
    <location>
        <begin position="538"/>
        <end position="560"/>
    </location>
</feature>
<reference evidence="8 9" key="1">
    <citation type="submission" date="2024-01" db="EMBL/GenBank/DDBJ databases">
        <authorList>
            <consortium name="Genoscope - CEA"/>
            <person name="William W."/>
        </authorList>
    </citation>
    <scope>NUCLEOTIDE SEQUENCE [LARGE SCALE GENOMIC DNA]</scope>
    <source>
        <strain evidence="8 9">29B2s-10</strain>
    </source>
</reference>
<evidence type="ECO:0000256" key="6">
    <source>
        <dbReference type="SAM" id="Phobius"/>
    </source>
</evidence>
<dbReference type="InterPro" id="IPR020846">
    <property type="entry name" value="MFS_dom"/>
</dbReference>
<feature type="transmembrane region" description="Helical" evidence="6">
    <location>
        <begin position="167"/>
        <end position="187"/>
    </location>
</feature>
<feature type="domain" description="Major facilitator superfamily (MFS) profile" evidence="7">
    <location>
        <begin position="132"/>
        <end position="567"/>
    </location>
</feature>
<comment type="subcellular location">
    <subcellularLocation>
        <location evidence="1">Membrane</location>
        <topology evidence="1">Multi-pass membrane protein</topology>
    </subcellularLocation>
</comment>
<dbReference type="Pfam" id="PF07690">
    <property type="entry name" value="MFS_1"/>
    <property type="match status" value="1"/>
</dbReference>
<sequence>MYMSASIISNSPSNPEERPDVASMSSSSTVRSSQSAGAAAAEEAAAVVAAGIPTSTSTESLVEDTGFGTMGPLEEPLDIKRTFTHPDQDSVPHNEDPWGYLVDMDTQLRIVEFVEGDPENPLNIRTSVKWLYTFLLGIICFVVALGSAIVTGDLEGPRDAFGVSEEVIIMASVTMFVLGFGLGPCVFAPLSEEIGRYPIYMSTLGVAIIFIIPCALAKNIATLIVCRLIDGIAFSAPMCLIGGSLADIWEAKDRGAAMAIFSAAPYLGPVMGPIFGGLLCDHAPTWRWLYWTFLIISGFFYVVLIVLVPETHHATILRKRVKHLRKLTGDDSYIAVADLKPRTFTQKAEESLLRPFVLLKELIVFLITIYMAINYGLLYMFFFAYPIIYMEGKGWSASKTGIMFIPIGVGVISSTLVAPMINRDYNKRAQVYRDRGELPPAELRLVPMMYACWTIPAGLFAFAWSSYARLSWAGPCFCGLACGFGFTGLYNPANNYIVDSYQHYAASALAAKTLVRSLWGACVPLFTIQMYHRLGYEWASTLMAFISLACCAIPFLFYVYGARIRTYSKYAYSPEIDTKNDLETQKEASGQ</sequence>
<feature type="transmembrane region" description="Helical" evidence="6">
    <location>
        <begin position="130"/>
        <end position="152"/>
    </location>
</feature>
<evidence type="ECO:0000259" key="7">
    <source>
        <dbReference type="PROSITE" id="PS50850"/>
    </source>
</evidence>
<dbReference type="SUPFAM" id="SSF103473">
    <property type="entry name" value="MFS general substrate transporter"/>
    <property type="match status" value="1"/>
</dbReference>
<dbReference type="PANTHER" id="PTHR23502:SF48">
    <property type="entry name" value="MULTIDRUG TRANSPORTER, PUTATIVE (AFU_ORTHOLOGUE AFUA_5G02700)-RELATED"/>
    <property type="match status" value="1"/>
</dbReference>
<accession>A0ABP0E9K6</accession>
<feature type="transmembrane region" description="Helical" evidence="6">
    <location>
        <begin position="514"/>
        <end position="532"/>
    </location>
</feature>
<feature type="compositionally biased region" description="Low complexity" evidence="5">
    <location>
        <begin position="23"/>
        <end position="37"/>
    </location>
</feature>
<dbReference type="CDD" id="cd17323">
    <property type="entry name" value="MFS_Tpo1_MDR_like"/>
    <property type="match status" value="1"/>
</dbReference>
<feature type="compositionally biased region" description="Low complexity" evidence="5">
    <location>
        <begin position="1"/>
        <end position="14"/>
    </location>
</feature>
<dbReference type="EMBL" id="OZ004255">
    <property type="protein sequence ID" value="CAK7901066.1"/>
    <property type="molecule type" value="Genomic_DNA"/>
</dbReference>
<keyword evidence="9" id="KW-1185">Reference proteome</keyword>
<gene>
    <name evidence="8" type="primary">NAG4</name>
    <name evidence="8" type="ORF">CAAN4_C10286</name>
</gene>
<feature type="transmembrane region" description="Helical" evidence="6">
    <location>
        <begin position="288"/>
        <end position="308"/>
    </location>
</feature>
<feature type="transmembrane region" description="Helical" evidence="6">
    <location>
        <begin position="231"/>
        <end position="249"/>
    </location>
</feature>
<dbReference type="InterPro" id="IPR011701">
    <property type="entry name" value="MFS"/>
</dbReference>
<feature type="region of interest" description="Disordered" evidence="5">
    <location>
        <begin position="1"/>
        <end position="37"/>
    </location>
</feature>
<name>A0ABP0E9K6_9ASCO</name>
<dbReference type="PROSITE" id="PS50850">
    <property type="entry name" value="MFS"/>
    <property type="match status" value="1"/>
</dbReference>
<feature type="transmembrane region" description="Helical" evidence="6">
    <location>
        <begin position="400"/>
        <end position="422"/>
    </location>
</feature>
<dbReference type="PANTHER" id="PTHR23502">
    <property type="entry name" value="MAJOR FACILITATOR SUPERFAMILY"/>
    <property type="match status" value="1"/>
</dbReference>
<evidence type="ECO:0000313" key="9">
    <source>
        <dbReference type="Proteomes" id="UP001497600"/>
    </source>
</evidence>